<evidence type="ECO:0000256" key="4">
    <source>
        <dbReference type="ARBA" id="ARBA00022842"/>
    </source>
</evidence>
<sequence length="258" mass="29995">MKKRTLISWNVNGLRAVEKKGFLDWLEEDKPNIICLQETKAHPDQLPEHLRVVPGYQSHFCAAERRGYSGVAIYSKDQPASIVCGMGEKKFDEEGRVLVADYEDFVLYNIYFPNGGSGAERLTFKMEFYEWFLRKMRAEIKKGKKIVVCGDVNTAHREIDIARPKENTKTSGFLSEERAWVDRFLEAGFVDTFRLKHADRTGQYTWWDMKSRARERNIGWRIDYFFVSENLKRYLQDAFILQDVMGSDHCPVGIILGS</sequence>
<gene>
    <name evidence="9" type="ORF">UX45_C0003G0052</name>
</gene>
<feature type="binding site" evidence="6">
    <location>
        <position position="151"/>
    </location>
    <ligand>
        <name>Mg(2+)</name>
        <dbReference type="ChEBI" id="CHEBI:18420"/>
        <label>1</label>
    </ligand>
</feature>
<feature type="binding site" evidence="6">
    <location>
        <position position="249"/>
    </location>
    <ligand>
        <name>Mg(2+)</name>
        <dbReference type="ChEBI" id="CHEBI:18420"/>
        <label>1</label>
    </ligand>
</feature>
<evidence type="ECO:0000313" key="10">
    <source>
        <dbReference type="Proteomes" id="UP000034705"/>
    </source>
</evidence>
<evidence type="ECO:0000256" key="6">
    <source>
        <dbReference type="PIRSR" id="PIRSR604808-2"/>
    </source>
</evidence>
<dbReference type="PANTHER" id="PTHR22748:SF6">
    <property type="entry name" value="DNA-(APURINIC OR APYRIMIDINIC SITE) ENDONUCLEASE"/>
    <property type="match status" value="1"/>
</dbReference>
<evidence type="ECO:0000256" key="7">
    <source>
        <dbReference type="PIRSR" id="PIRSR604808-3"/>
    </source>
</evidence>
<dbReference type="GO" id="GO:0006284">
    <property type="term" value="P:base-excision repair"/>
    <property type="evidence" value="ECO:0007669"/>
    <property type="project" value="TreeGrafter"/>
</dbReference>
<keyword evidence="6" id="KW-0464">Manganese</keyword>
<dbReference type="GO" id="GO:0046872">
    <property type="term" value="F:metal ion binding"/>
    <property type="evidence" value="ECO:0007669"/>
    <property type="project" value="UniProtKB-KW"/>
</dbReference>
<dbReference type="NCBIfam" id="TIGR00195">
    <property type="entry name" value="exoDNase_III"/>
    <property type="match status" value="1"/>
</dbReference>
<dbReference type="InterPro" id="IPR005135">
    <property type="entry name" value="Endo/exonuclease/phosphatase"/>
</dbReference>
<comment type="caution">
    <text evidence="9">The sequence shown here is derived from an EMBL/GenBank/DDBJ whole genome shotgun (WGS) entry which is preliminary data.</text>
</comment>
<dbReference type="InterPro" id="IPR036691">
    <property type="entry name" value="Endo/exonu/phosph_ase_sf"/>
</dbReference>
<feature type="site" description="Interaction with DNA substrate" evidence="7">
    <location>
        <position position="249"/>
    </location>
</feature>
<dbReference type="FunFam" id="3.60.10.10:FF:000026">
    <property type="entry name" value="Exodeoxyribonuclease III"/>
    <property type="match status" value="1"/>
</dbReference>
<feature type="active site" description="Proton acceptor" evidence="5">
    <location>
        <position position="249"/>
    </location>
</feature>
<keyword evidence="2 6" id="KW-0479">Metal-binding</keyword>
<dbReference type="GO" id="GO:0008311">
    <property type="term" value="F:double-stranded DNA 3'-5' DNA exonuclease activity"/>
    <property type="evidence" value="ECO:0007669"/>
    <property type="project" value="TreeGrafter"/>
</dbReference>
<dbReference type="PANTHER" id="PTHR22748">
    <property type="entry name" value="AP ENDONUCLEASE"/>
    <property type="match status" value="1"/>
</dbReference>
<evidence type="ECO:0000259" key="8">
    <source>
        <dbReference type="Pfam" id="PF03372"/>
    </source>
</evidence>
<dbReference type="GO" id="GO:0008081">
    <property type="term" value="F:phosphoric diester hydrolase activity"/>
    <property type="evidence" value="ECO:0007669"/>
    <property type="project" value="TreeGrafter"/>
</dbReference>
<reference evidence="9 10" key="1">
    <citation type="journal article" date="2015" name="Nature">
        <title>rRNA introns, odd ribosomes, and small enigmatic genomes across a large radiation of phyla.</title>
        <authorList>
            <person name="Brown C.T."/>
            <person name="Hug L.A."/>
            <person name="Thomas B.C."/>
            <person name="Sharon I."/>
            <person name="Castelle C.J."/>
            <person name="Singh A."/>
            <person name="Wilkins M.J."/>
            <person name="Williams K.H."/>
            <person name="Banfield J.F."/>
        </authorList>
    </citation>
    <scope>NUCLEOTIDE SEQUENCE [LARGE SCALE GENOMIC DNA]</scope>
</reference>
<comment type="cofactor">
    <cofactor evidence="6">
        <name>Mg(2+)</name>
        <dbReference type="ChEBI" id="CHEBI:18420"/>
    </cofactor>
    <cofactor evidence="6">
        <name>Mn(2+)</name>
        <dbReference type="ChEBI" id="CHEBI:29035"/>
    </cofactor>
    <text evidence="6">Probably binds two magnesium or manganese ions per subunit.</text>
</comment>
<proteinExistence type="inferred from homology"/>
<dbReference type="InterPro" id="IPR004808">
    <property type="entry name" value="AP_endonuc_1"/>
</dbReference>
<feature type="binding site" evidence="6">
    <location>
        <position position="38"/>
    </location>
    <ligand>
        <name>Mg(2+)</name>
        <dbReference type="ChEBI" id="CHEBI:18420"/>
        <label>1</label>
    </ligand>
</feature>
<comment type="similarity">
    <text evidence="1">Belongs to the DNA repair enzymes AP/ExoA family.</text>
</comment>
<feature type="binding site" evidence="6">
    <location>
        <position position="153"/>
    </location>
    <ligand>
        <name>Mg(2+)</name>
        <dbReference type="ChEBI" id="CHEBI:18420"/>
        <label>1</label>
    </ligand>
</feature>
<organism evidence="9 10">
    <name type="scientific">Candidatus Uhrbacteria bacterium GW2011_GWF2_46_218</name>
    <dbReference type="NCBI Taxonomy" id="1619001"/>
    <lineage>
        <taxon>Bacteria</taxon>
        <taxon>Candidatus Uhriibacteriota</taxon>
    </lineage>
</organism>
<dbReference type="PROSITE" id="PS51435">
    <property type="entry name" value="AP_NUCLEASE_F1_4"/>
    <property type="match status" value="1"/>
</dbReference>
<dbReference type="NCBIfam" id="TIGR00633">
    <property type="entry name" value="xth"/>
    <property type="match status" value="1"/>
</dbReference>
<dbReference type="CDD" id="cd09085">
    <property type="entry name" value="Mth212-like_AP-endo"/>
    <property type="match status" value="1"/>
</dbReference>
<dbReference type="GO" id="GO:0003906">
    <property type="term" value="F:DNA-(apurinic or apyrimidinic site) endonuclease activity"/>
    <property type="evidence" value="ECO:0007669"/>
    <property type="project" value="TreeGrafter"/>
</dbReference>
<accession>A0A0G1PN43</accession>
<protein>
    <submittedName>
        <fullName evidence="9">Exodeoxyribonuclease III</fullName>
    </submittedName>
</protein>
<feature type="active site" description="Proton donor/acceptor" evidence="5">
    <location>
        <position position="151"/>
    </location>
</feature>
<dbReference type="Gene3D" id="3.60.10.10">
    <property type="entry name" value="Endonuclease/exonuclease/phosphatase"/>
    <property type="match status" value="1"/>
</dbReference>
<feature type="binding site" evidence="6">
    <location>
        <position position="10"/>
    </location>
    <ligand>
        <name>Mg(2+)</name>
        <dbReference type="ChEBI" id="CHEBI:18420"/>
        <label>1</label>
    </ligand>
</feature>
<dbReference type="PATRIC" id="fig|1619001.3.peg.239"/>
<evidence type="ECO:0000256" key="2">
    <source>
        <dbReference type="ARBA" id="ARBA00022723"/>
    </source>
</evidence>
<evidence type="ECO:0000256" key="5">
    <source>
        <dbReference type="PIRSR" id="PIRSR604808-1"/>
    </source>
</evidence>
<keyword evidence="3" id="KW-0378">Hydrolase</keyword>
<evidence type="ECO:0000313" key="9">
    <source>
        <dbReference type="EMBL" id="KKU34161.1"/>
    </source>
</evidence>
<keyword evidence="4 6" id="KW-0460">Magnesium</keyword>
<name>A0A0G1PN43_9BACT</name>
<dbReference type="EMBL" id="LCMG01000003">
    <property type="protein sequence ID" value="KKU34161.1"/>
    <property type="molecule type" value="Genomic_DNA"/>
</dbReference>
<feature type="site" description="Important for catalytic activity" evidence="7">
    <location>
        <position position="223"/>
    </location>
</feature>
<evidence type="ECO:0000256" key="3">
    <source>
        <dbReference type="ARBA" id="ARBA00022801"/>
    </source>
</evidence>
<dbReference type="Proteomes" id="UP000034705">
    <property type="component" value="Unassembled WGS sequence"/>
</dbReference>
<dbReference type="AlphaFoldDB" id="A0A0G1PN43"/>
<feature type="active site" evidence="5">
    <location>
        <position position="111"/>
    </location>
</feature>
<feature type="domain" description="Endonuclease/exonuclease/phosphatase" evidence="8">
    <location>
        <begin position="7"/>
        <end position="249"/>
    </location>
</feature>
<feature type="site" description="Transition state stabilizer" evidence="7">
    <location>
        <position position="153"/>
    </location>
</feature>
<dbReference type="SUPFAM" id="SSF56219">
    <property type="entry name" value="DNase I-like"/>
    <property type="match status" value="1"/>
</dbReference>
<evidence type="ECO:0000256" key="1">
    <source>
        <dbReference type="ARBA" id="ARBA00007092"/>
    </source>
</evidence>
<feature type="binding site" evidence="6">
    <location>
        <position position="248"/>
    </location>
    <ligand>
        <name>Mg(2+)</name>
        <dbReference type="ChEBI" id="CHEBI:18420"/>
        <label>1</label>
    </ligand>
</feature>
<dbReference type="Pfam" id="PF03372">
    <property type="entry name" value="Exo_endo_phos"/>
    <property type="match status" value="1"/>
</dbReference>